<accession>A0A1X1D1K7</accession>
<dbReference type="Pfam" id="PF07007">
    <property type="entry name" value="LprI"/>
    <property type="match status" value="1"/>
</dbReference>
<dbReference type="RefSeq" id="WP_084933649.1">
    <property type="nucleotide sequence ID" value="NZ_MLFR01000004.1"/>
</dbReference>
<gene>
    <name evidence="3" type="ORF">HA51_06845</name>
</gene>
<dbReference type="AlphaFoldDB" id="A0A1X1D1K7"/>
<feature type="domain" description="Lysozyme inhibitor LprI-like N-terminal" evidence="2">
    <location>
        <begin position="32"/>
        <end position="126"/>
    </location>
</feature>
<organism evidence="3 4">
    <name type="scientific">Pantoea rwandensis</name>
    <dbReference type="NCBI Taxonomy" id="1076550"/>
    <lineage>
        <taxon>Bacteria</taxon>
        <taxon>Pseudomonadati</taxon>
        <taxon>Pseudomonadota</taxon>
        <taxon>Gammaproteobacteria</taxon>
        <taxon>Enterobacterales</taxon>
        <taxon>Erwiniaceae</taxon>
        <taxon>Pantoea</taxon>
    </lineage>
</organism>
<evidence type="ECO:0000259" key="2">
    <source>
        <dbReference type="Pfam" id="PF07007"/>
    </source>
</evidence>
<proteinExistence type="predicted"/>
<dbReference type="Gene3D" id="1.20.1270.180">
    <property type="match status" value="1"/>
</dbReference>
<dbReference type="Proteomes" id="UP000193558">
    <property type="component" value="Unassembled WGS sequence"/>
</dbReference>
<protein>
    <recommendedName>
        <fullName evidence="2">Lysozyme inhibitor LprI-like N-terminal domain-containing protein</fullName>
    </recommendedName>
</protein>
<keyword evidence="1" id="KW-0732">Signal</keyword>
<evidence type="ECO:0000313" key="3">
    <source>
        <dbReference type="EMBL" id="ORM70484.1"/>
    </source>
</evidence>
<evidence type="ECO:0000313" key="4">
    <source>
        <dbReference type="Proteomes" id="UP000193558"/>
    </source>
</evidence>
<comment type="caution">
    <text evidence="3">The sequence shown here is derived from an EMBL/GenBank/DDBJ whole genome shotgun (WGS) entry which is preliminary data.</text>
</comment>
<name>A0A1X1D1K7_9GAMM</name>
<dbReference type="InterPro" id="IPR009739">
    <property type="entry name" value="LprI-like_N"/>
</dbReference>
<feature type="chain" id="PRO_5013389686" description="Lysozyme inhibitor LprI-like N-terminal domain-containing protein" evidence="1">
    <location>
        <begin position="23"/>
        <end position="132"/>
    </location>
</feature>
<dbReference type="OrthoDB" id="7340239at2"/>
<feature type="signal peptide" evidence="1">
    <location>
        <begin position="1"/>
        <end position="22"/>
    </location>
</feature>
<reference evidence="3 4" key="1">
    <citation type="journal article" date="2017" name="Antonie Van Leeuwenhoek">
        <title>Phylogenomic resolution of the bacterial genus Pantoea and its relationship with Erwinia and Tatumella.</title>
        <authorList>
            <person name="Palmer M."/>
            <person name="Steenkamp E.T."/>
            <person name="Coetzee M.P."/>
            <person name="Chan W.Y."/>
            <person name="van Zyl E."/>
            <person name="De Maayer P."/>
            <person name="Coutinho T.A."/>
            <person name="Blom J."/>
            <person name="Smits T.H."/>
            <person name="Duffy B."/>
            <person name="Venter S.N."/>
        </authorList>
    </citation>
    <scope>NUCLEOTIDE SEQUENCE [LARGE SCALE GENOMIC DNA]</scope>
    <source>
        <strain evidence="3 4">LMG 26275</strain>
    </source>
</reference>
<sequence>MSLVRILIAVFLCFCVSLPALADNVCTNSHFDGELYQCTVQKKKLAEENLNQEYAIAKKRIVQMYGAAQQQANEYISNVVETQRSWLKYRNGQCDLEASAAEKGSSVHEVASNLCIIRMDKERTSMLKQLPY</sequence>
<evidence type="ECO:0000256" key="1">
    <source>
        <dbReference type="SAM" id="SignalP"/>
    </source>
</evidence>
<dbReference type="EMBL" id="MLFR01000004">
    <property type="protein sequence ID" value="ORM70484.1"/>
    <property type="molecule type" value="Genomic_DNA"/>
</dbReference>